<dbReference type="PANTHER" id="PTHR30185">
    <property type="entry name" value="CRYPTIC BETA-GLUCOSIDE BGL OPERON ANTITERMINATOR"/>
    <property type="match status" value="1"/>
</dbReference>
<proteinExistence type="predicted"/>
<keyword evidence="2" id="KW-0804">Transcription</keyword>
<dbReference type="SUPFAM" id="SSF46785">
    <property type="entry name" value="Winged helix' DNA-binding domain"/>
    <property type="match status" value="1"/>
</dbReference>
<reference evidence="3 4" key="1">
    <citation type="submission" date="2019-08" db="EMBL/GenBank/DDBJ databases">
        <title>Complete genome sequence of Spiroplasma chinense CCH (DSM 19755).</title>
        <authorList>
            <person name="Shen H.-Y."/>
            <person name="Lin Y.-C."/>
            <person name="Chou L."/>
            <person name="Kuo C.-H."/>
        </authorList>
    </citation>
    <scope>NUCLEOTIDE SEQUENCE [LARGE SCALE GENOMIC DNA]</scope>
    <source>
        <strain evidence="3 4">CCH</strain>
    </source>
</reference>
<evidence type="ECO:0000313" key="3">
    <source>
        <dbReference type="EMBL" id="QEH62009.1"/>
    </source>
</evidence>
<keyword evidence="1" id="KW-0805">Transcription regulation</keyword>
<organism evidence="3 4">
    <name type="scientific">Spiroplasma chinense</name>
    <dbReference type="NCBI Taxonomy" id="216932"/>
    <lineage>
        <taxon>Bacteria</taxon>
        <taxon>Bacillati</taxon>
        <taxon>Mycoplasmatota</taxon>
        <taxon>Mollicutes</taxon>
        <taxon>Entomoplasmatales</taxon>
        <taxon>Spiroplasmataceae</taxon>
        <taxon>Spiroplasma</taxon>
    </lineage>
</organism>
<accession>A0A5B9Y5N4</accession>
<dbReference type="InterPro" id="IPR036390">
    <property type="entry name" value="WH_DNA-bd_sf"/>
</dbReference>
<dbReference type="KEGG" id="schi:SCHIN_v1c08140"/>
<dbReference type="RefSeq" id="WP_166508381.1">
    <property type="nucleotide sequence ID" value="NZ_CP043026.1"/>
</dbReference>
<dbReference type="InterPro" id="IPR050661">
    <property type="entry name" value="BglG_antiterminators"/>
</dbReference>
<keyword evidence="4" id="KW-1185">Reference proteome</keyword>
<dbReference type="PANTHER" id="PTHR30185:SF18">
    <property type="entry name" value="TRANSCRIPTIONAL REGULATOR MTLR"/>
    <property type="match status" value="1"/>
</dbReference>
<evidence type="ECO:0000256" key="2">
    <source>
        <dbReference type="ARBA" id="ARBA00023163"/>
    </source>
</evidence>
<sequence>MLDKKDRLILNYLIEKNEWESISWLSNKLGLSRSNLMYHVDHINNILVKYHLKPIDLKINYLEGVSQIKTFYDNFLNEVIDDNSNTKIVLSLYERHLTIILFILFNKSVSLKSLSNILGVTSNTIFNDIENIKKSDYIKTNNISLNINKSGYQLVGDSFSIHKLMINTLFELLDINGDKNLLYFLVRNFNFDDYEFLKNSNINNLDFFEDITNIINENLKKISFKNVDNNTMSFILFLVFIRKFKSDLLLEEVKQYIMKKIQFEETKWYILSSNVINEIKKKYNLQKTDIGHFEKLYLAQIISYNFSDEINIDSFEIVSWEQIYNNIKVGLENIGYKVNEDLNKRNFLKCFAYYEIIPFKKLYDGSWLYSNKIKILKQENFQKFFKDFTILYKQNKYEDIDENNYFFWLLASIFLVGVTSIPKVNVLDSSKETYFITDLTNISLNLWLYKIINTFGELINYKIISYEYYSANKQIIKEKNVITNIKELKDLEQIIFLSAD</sequence>
<evidence type="ECO:0000256" key="1">
    <source>
        <dbReference type="ARBA" id="ARBA00023015"/>
    </source>
</evidence>
<gene>
    <name evidence="3" type="ORF">SCHIN_v1c08140</name>
</gene>
<evidence type="ECO:0000313" key="4">
    <source>
        <dbReference type="Proteomes" id="UP000323144"/>
    </source>
</evidence>
<dbReference type="InterPro" id="IPR036388">
    <property type="entry name" value="WH-like_DNA-bd_sf"/>
</dbReference>
<dbReference type="Gene3D" id="1.10.10.10">
    <property type="entry name" value="Winged helix-like DNA-binding domain superfamily/Winged helix DNA-binding domain"/>
    <property type="match status" value="1"/>
</dbReference>
<dbReference type="EMBL" id="CP043026">
    <property type="protein sequence ID" value="QEH62009.1"/>
    <property type="molecule type" value="Genomic_DNA"/>
</dbReference>
<dbReference type="AlphaFoldDB" id="A0A5B9Y5N4"/>
<protein>
    <submittedName>
        <fullName evidence="3">Uncharacterized protein</fullName>
    </submittedName>
</protein>
<name>A0A5B9Y5N4_9MOLU</name>
<dbReference type="Proteomes" id="UP000323144">
    <property type="component" value="Chromosome"/>
</dbReference>